<sequence>MSNRRKQSSTALIFLCVTISTVSFFSDDVSALGVNWGTMATHQLPPKTVVQMMKDNNVQKVKLFDADTNTIGALSGSGIEVMVAIPNDQLKAMGSYNRAKDWVRRNITCFNDGVKIK</sequence>
<dbReference type="AlphaFoldDB" id="A0A1J3FUK6"/>
<comment type="catalytic activity">
    <reaction evidence="1">
        <text>Hydrolysis of (1-&gt;3)-beta-D-glucosidic linkages in (1-&gt;3)-beta-D-glucans.</text>
        <dbReference type="EC" id="3.2.1.39"/>
    </reaction>
</comment>
<proteinExistence type="inferred from homology"/>
<feature type="chain" id="PRO_5009621641" description="glucan endo-1,3-beta-D-glucosidase" evidence="7">
    <location>
        <begin position="32"/>
        <end position="117"/>
    </location>
</feature>
<organism evidence="8">
    <name type="scientific">Noccaea caerulescens</name>
    <name type="common">Alpine penny-cress</name>
    <name type="synonym">Thlaspi caerulescens</name>
    <dbReference type="NCBI Taxonomy" id="107243"/>
    <lineage>
        <taxon>Eukaryota</taxon>
        <taxon>Viridiplantae</taxon>
        <taxon>Streptophyta</taxon>
        <taxon>Embryophyta</taxon>
        <taxon>Tracheophyta</taxon>
        <taxon>Spermatophyta</taxon>
        <taxon>Magnoliopsida</taxon>
        <taxon>eudicotyledons</taxon>
        <taxon>Gunneridae</taxon>
        <taxon>Pentapetalae</taxon>
        <taxon>rosids</taxon>
        <taxon>malvids</taxon>
        <taxon>Brassicales</taxon>
        <taxon>Brassicaceae</taxon>
        <taxon>Coluteocarpeae</taxon>
        <taxon>Noccaea</taxon>
    </lineage>
</organism>
<dbReference type="Pfam" id="PF00332">
    <property type="entry name" value="Glyco_hydro_17"/>
    <property type="match status" value="1"/>
</dbReference>
<reference evidence="8" key="1">
    <citation type="submission" date="2016-07" db="EMBL/GenBank/DDBJ databases">
        <title>De novo transcriptome assembly of four accessions of the metal hyperaccumulator plant Noccaea caerulescens.</title>
        <authorList>
            <person name="Blande D."/>
            <person name="Halimaa P."/>
            <person name="Tervahauta A.I."/>
            <person name="Aarts M.G."/>
            <person name="Karenlampi S.O."/>
        </authorList>
    </citation>
    <scope>NUCLEOTIDE SEQUENCE</scope>
</reference>
<gene>
    <name evidence="8" type="ORF">LC_TR7793_c2_g1_i1_g.27528</name>
</gene>
<evidence type="ECO:0000256" key="2">
    <source>
        <dbReference type="ARBA" id="ARBA00008773"/>
    </source>
</evidence>
<dbReference type="InterPro" id="IPR000490">
    <property type="entry name" value="Glyco_hydro_17"/>
</dbReference>
<evidence type="ECO:0000256" key="5">
    <source>
        <dbReference type="ARBA" id="ARBA00023295"/>
    </source>
</evidence>
<dbReference type="EMBL" id="GEVK01006568">
    <property type="protein sequence ID" value="JAU46264.1"/>
    <property type="molecule type" value="Transcribed_RNA"/>
</dbReference>
<protein>
    <recommendedName>
        <fullName evidence="3">glucan endo-1,3-beta-D-glucosidase</fullName>
        <ecNumber evidence="3">3.2.1.39</ecNumber>
    </recommendedName>
</protein>
<evidence type="ECO:0000256" key="7">
    <source>
        <dbReference type="SAM" id="SignalP"/>
    </source>
</evidence>
<accession>A0A1J3FUK6</accession>
<dbReference type="EC" id="3.2.1.39" evidence="3"/>
<dbReference type="PANTHER" id="PTHR32227">
    <property type="entry name" value="GLUCAN ENDO-1,3-BETA-GLUCOSIDASE BG1-RELATED-RELATED"/>
    <property type="match status" value="1"/>
</dbReference>
<dbReference type="GO" id="GO:0005975">
    <property type="term" value="P:carbohydrate metabolic process"/>
    <property type="evidence" value="ECO:0007669"/>
    <property type="project" value="InterPro"/>
</dbReference>
<dbReference type="InterPro" id="IPR017853">
    <property type="entry name" value="GH"/>
</dbReference>
<dbReference type="InterPro" id="IPR044965">
    <property type="entry name" value="Glyco_hydro_17_plant"/>
</dbReference>
<evidence type="ECO:0000313" key="8">
    <source>
        <dbReference type="EMBL" id="JAU46264.1"/>
    </source>
</evidence>
<evidence type="ECO:0000256" key="6">
    <source>
        <dbReference type="RuleBase" id="RU004335"/>
    </source>
</evidence>
<keyword evidence="5" id="KW-0326">Glycosidase</keyword>
<evidence type="ECO:0000256" key="3">
    <source>
        <dbReference type="ARBA" id="ARBA00012780"/>
    </source>
</evidence>
<dbReference type="Gene3D" id="3.20.20.80">
    <property type="entry name" value="Glycosidases"/>
    <property type="match status" value="1"/>
</dbReference>
<dbReference type="GO" id="GO:0042973">
    <property type="term" value="F:glucan endo-1,3-beta-D-glucosidase activity"/>
    <property type="evidence" value="ECO:0007669"/>
    <property type="project" value="UniProtKB-EC"/>
</dbReference>
<name>A0A1J3FUK6_NOCCA</name>
<comment type="similarity">
    <text evidence="2 6">Belongs to the glycosyl hydrolase 17 family.</text>
</comment>
<keyword evidence="7" id="KW-0732">Signal</keyword>
<feature type="signal peptide" evidence="7">
    <location>
        <begin position="1"/>
        <end position="31"/>
    </location>
</feature>
<dbReference type="SUPFAM" id="SSF51445">
    <property type="entry name" value="(Trans)glycosidases"/>
    <property type="match status" value="1"/>
</dbReference>
<evidence type="ECO:0000256" key="1">
    <source>
        <dbReference type="ARBA" id="ARBA00000382"/>
    </source>
</evidence>
<keyword evidence="4" id="KW-0378">Hydrolase</keyword>
<evidence type="ECO:0000256" key="4">
    <source>
        <dbReference type="ARBA" id="ARBA00022801"/>
    </source>
</evidence>